<comment type="subunit">
    <text evidence="6">Homodimer.</text>
</comment>
<dbReference type="CDD" id="cd16833">
    <property type="entry name" value="YfiH"/>
    <property type="match status" value="1"/>
</dbReference>
<dbReference type="GO" id="GO:0017061">
    <property type="term" value="F:S-methyl-5-thioadenosine phosphorylase activity"/>
    <property type="evidence" value="ECO:0007669"/>
    <property type="project" value="UniProtKB-EC"/>
</dbReference>
<comment type="catalytic activity">
    <reaction evidence="15">
        <text>S-methyl-5'-thioadenosine + phosphate = 5-(methylsulfanyl)-alpha-D-ribose 1-phosphate + adenine</text>
        <dbReference type="Rhea" id="RHEA:11852"/>
        <dbReference type="ChEBI" id="CHEBI:16708"/>
        <dbReference type="ChEBI" id="CHEBI:17509"/>
        <dbReference type="ChEBI" id="CHEBI:43474"/>
        <dbReference type="ChEBI" id="CHEBI:58533"/>
        <dbReference type="EC" id="2.4.2.28"/>
    </reaction>
    <physiologicalReaction direction="left-to-right" evidence="15">
        <dbReference type="Rhea" id="RHEA:11853"/>
    </physiologicalReaction>
</comment>
<keyword evidence="9" id="KW-0378">Hydrolase</keyword>
<dbReference type="NCBIfam" id="TIGR00726">
    <property type="entry name" value="peptidoglycan editing factor PgeF"/>
    <property type="match status" value="1"/>
</dbReference>
<comment type="catalytic activity">
    <reaction evidence="13">
        <text>adenosine + H2O + H(+) = inosine + NH4(+)</text>
        <dbReference type="Rhea" id="RHEA:24408"/>
        <dbReference type="ChEBI" id="CHEBI:15377"/>
        <dbReference type="ChEBI" id="CHEBI:15378"/>
        <dbReference type="ChEBI" id="CHEBI:16335"/>
        <dbReference type="ChEBI" id="CHEBI:17596"/>
        <dbReference type="ChEBI" id="CHEBI:28938"/>
        <dbReference type="EC" id="3.5.4.4"/>
    </reaction>
    <physiologicalReaction direction="left-to-right" evidence="13">
        <dbReference type="Rhea" id="RHEA:24409"/>
    </physiologicalReaction>
</comment>
<evidence type="ECO:0000313" key="18">
    <source>
        <dbReference type="Proteomes" id="UP000032221"/>
    </source>
</evidence>
<name>A0A0D1LAD2_9MYCO</name>
<dbReference type="InterPro" id="IPR011324">
    <property type="entry name" value="Cytotoxic_necrot_fac-like_cat"/>
</dbReference>
<evidence type="ECO:0000256" key="16">
    <source>
        <dbReference type="RuleBase" id="RU361274"/>
    </source>
</evidence>
<dbReference type="STRING" id="280871.TL10_20900"/>
<comment type="function">
    <text evidence="4">Purine nucleoside enzyme that catalyzes the phosphorolysis of adenosine and inosine nucleosides, yielding D-ribose 1-phosphate and the respective free bases, adenine and hypoxanthine. Also catalyzes the phosphorolysis of S-methyl-5'-thioadenosine into adenine and S-methyl-5-thio-alpha-D-ribose 1-phosphate. Also has adenosine deaminase activity.</text>
</comment>
<evidence type="ECO:0000256" key="3">
    <source>
        <dbReference type="ARBA" id="ARBA00001973"/>
    </source>
</evidence>
<comment type="cofactor">
    <cofactor evidence="3">
        <name>Cu(2+)</name>
        <dbReference type="ChEBI" id="CHEBI:29036"/>
    </cofactor>
</comment>
<evidence type="ECO:0000256" key="5">
    <source>
        <dbReference type="ARBA" id="ARBA00007353"/>
    </source>
</evidence>
<proteinExistence type="inferred from homology"/>
<dbReference type="OrthoDB" id="4279at2"/>
<gene>
    <name evidence="17" type="ORF">TL10_20900</name>
</gene>
<comment type="caution">
    <text evidence="17">The sequence shown here is derived from an EMBL/GenBank/DDBJ whole genome shotgun (WGS) entry which is preliminary data.</text>
</comment>
<dbReference type="Gene3D" id="3.60.140.10">
    <property type="entry name" value="CNF1/YfiH-like putative cysteine hydrolases"/>
    <property type="match status" value="1"/>
</dbReference>
<evidence type="ECO:0000256" key="1">
    <source>
        <dbReference type="ARBA" id="ARBA00000553"/>
    </source>
</evidence>
<dbReference type="InterPro" id="IPR003730">
    <property type="entry name" value="Cu_polyphenol_OxRdtase"/>
</dbReference>
<evidence type="ECO:0000256" key="2">
    <source>
        <dbReference type="ARBA" id="ARBA00001947"/>
    </source>
</evidence>
<keyword evidence="7" id="KW-0808">Transferase</keyword>
<keyword evidence="18" id="KW-1185">Reference proteome</keyword>
<comment type="catalytic activity">
    <reaction evidence="14">
        <text>adenosine + phosphate = alpha-D-ribose 1-phosphate + adenine</text>
        <dbReference type="Rhea" id="RHEA:27642"/>
        <dbReference type="ChEBI" id="CHEBI:16335"/>
        <dbReference type="ChEBI" id="CHEBI:16708"/>
        <dbReference type="ChEBI" id="CHEBI:43474"/>
        <dbReference type="ChEBI" id="CHEBI:57720"/>
        <dbReference type="EC" id="2.4.2.1"/>
    </reaction>
    <physiologicalReaction direction="left-to-right" evidence="14">
        <dbReference type="Rhea" id="RHEA:27643"/>
    </physiologicalReaction>
</comment>
<evidence type="ECO:0000256" key="13">
    <source>
        <dbReference type="ARBA" id="ARBA00047989"/>
    </source>
</evidence>
<evidence type="ECO:0000256" key="7">
    <source>
        <dbReference type="ARBA" id="ARBA00022679"/>
    </source>
</evidence>
<evidence type="ECO:0000256" key="10">
    <source>
        <dbReference type="ARBA" id="ARBA00022833"/>
    </source>
</evidence>
<dbReference type="GO" id="GO:0005507">
    <property type="term" value="F:copper ion binding"/>
    <property type="evidence" value="ECO:0007669"/>
    <property type="project" value="TreeGrafter"/>
</dbReference>
<dbReference type="GO" id="GO:0016787">
    <property type="term" value="F:hydrolase activity"/>
    <property type="evidence" value="ECO:0007669"/>
    <property type="project" value="UniProtKB-KW"/>
</dbReference>
<organism evidence="17 18">
    <name type="scientific">Mycolicibacterium llatzerense</name>
    <dbReference type="NCBI Taxonomy" id="280871"/>
    <lineage>
        <taxon>Bacteria</taxon>
        <taxon>Bacillati</taxon>
        <taxon>Actinomycetota</taxon>
        <taxon>Actinomycetes</taxon>
        <taxon>Mycobacteriales</taxon>
        <taxon>Mycobacteriaceae</taxon>
        <taxon>Mycolicibacterium</taxon>
    </lineage>
</organism>
<keyword evidence="12" id="KW-0186">Copper</keyword>
<evidence type="ECO:0000256" key="4">
    <source>
        <dbReference type="ARBA" id="ARBA00003215"/>
    </source>
</evidence>
<dbReference type="PANTHER" id="PTHR30616">
    <property type="entry name" value="UNCHARACTERIZED PROTEIN YFIH"/>
    <property type="match status" value="1"/>
</dbReference>
<dbReference type="EMBL" id="JXST01000032">
    <property type="protein sequence ID" value="KIU15107.1"/>
    <property type="molecule type" value="Genomic_DNA"/>
</dbReference>
<dbReference type="PATRIC" id="fig|280871.6.peg.4328"/>
<evidence type="ECO:0000256" key="15">
    <source>
        <dbReference type="ARBA" id="ARBA00049893"/>
    </source>
</evidence>
<dbReference type="InterPro" id="IPR038371">
    <property type="entry name" value="Cu_polyphenol_OxRdtase_sf"/>
</dbReference>
<evidence type="ECO:0000313" key="17">
    <source>
        <dbReference type="EMBL" id="KIU15107.1"/>
    </source>
</evidence>
<dbReference type="FunFam" id="3.60.140.10:FF:000003">
    <property type="entry name" value="Polyphenol oxidase"/>
    <property type="match status" value="1"/>
</dbReference>
<dbReference type="SUPFAM" id="SSF64438">
    <property type="entry name" value="CNF1/YfiH-like putative cysteine hydrolases"/>
    <property type="match status" value="1"/>
</dbReference>
<comment type="catalytic activity">
    <reaction evidence="1">
        <text>inosine + phosphate = alpha-D-ribose 1-phosphate + hypoxanthine</text>
        <dbReference type="Rhea" id="RHEA:27646"/>
        <dbReference type="ChEBI" id="CHEBI:17368"/>
        <dbReference type="ChEBI" id="CHEBI:17596"/>
        <dbReference type="ChEBI" id="CHEBI:43474"/>
        <dbReference type="ChEBI" id="CHEBI:57720"/>
        <dbReference type="EC" id="2.4.2.1"/>
    </reaction>
    <physiologicalReaction direction="left-to-right" evidence="1">
        <dbReference type="Rhea" id="RHEA:27647"/>
    </physiologicalReaction>
</comment>
<evidence type="ECO:0000256" key="11">
    <source>
        <dbReference type="ARBA" id="ARBA00023002"/>
    </source>
</evidence>
<reference evidence="17 18" key="1">
    <citation type="submission" date="2015-01" db="EMBL/GenBank/DDBJ databases">
        <title>Genome sequence of Mycobacterium llatzerense and Mycobacterium immunogenum recovered from brain abscess.</title>
        <authorList>
            <person name="Greninger A.L."/>
            <person name="Langelier C."/>
            <person name="Cunningham G."/>
            <person name="Chiu C.Y."/>
            <person name="Miller S."/>
        </authorList>
    </citation>
    <scope>NUCLEOTIDE SEQUENCE [LARGE SCALE GENOMIC DNA]</scope>
    <source>
        <strain evidence="17 18">CLUC14</strain>
    </source>
</reference>
<dbReference type="Proteomes" id="UP000032221">
    <property type="component" value="Unassembled WGS sequence"/>
</dbReference>
<comment type="similarity">
    <text evidence="5 16">Belongs to the purine nucleoside phosphorylase YfiH/LACC1 family.</text>
</comment>
<dbReference type="GO" id="GO:0016491">
    <property type="term" value="F:oxidoreductase activity"/>
    <property type="evidence" value="ECO:0007669"/>
    <property type="project" value="UniProtKB-KW"/>
</dbReference>
<protein>
    <recommendedName>
        <fullName evidence="16">Purine nucleoside phosphorylase</fullName>
    </recommendedName>
</protein>
<dbReference type="PANTHER" id="PTHR30616:SF2">
    <property type="entry name" value="PURINE NUCLEOSIDE PHOSPHORYLASE LACC1"/>
    <property type="match status" value="1"/>
</dbReference>
<evidence type="ECO:0000256" key="9">
    <source>
        <dbReference type="ARBA" id="ARBA00022801"/>
    </source>
</evidence>
<dbReference type="AlphaFoldDB" id="A0A0D1LAD2"/>
<evidence type="ECO:0000256" key="12">
    <source>
        <dbReference type="ARBA" id="ARBA00023008"/>
    </source>
</evidence>
<evidence type="ECO:0000256" key="14">
    <source>
        <dbReference type="ARBA" id="ARBA00048968"/>
    </source>
</evidence>
<sequence>MTFRIRRVTTTRAGGVSKAPFDTFNLGDHVGDDPKAVSANRTRLADAIGHGPLVWMNQVHGDHVEVVEGPGTGAGGAYDNTDALVTATPRLPLAVITADCVPVLLGDARAGVVAAVHAGRVGAAGGVVLRTVETMQKLGAQLEDITVLLGPAVSGRNYEVPYEMADDVEAVLPGSITTTARGTVGLDLRAGIAKQLAGLGIKAIDIDPRCTVDDPNLFSHRRGAPTGRLASVVWME</sequence>
<keyword evidence="10" id="KW-0862">Zinc</keyword>
<dbReference type="RefSeq" id="WP_043403165.1">
    <property type="nucleotide sequence ID" value="NZ_JXST01000032.1"/>
</dbReference>
<comment type="cofactor">
    <cofactor evidence="2">
        <name>Zn(2+)</name>
        <dbReference type="ChEBI" id="CHEBI:29105"/>
    </cofactor>
</comment>
<evidence type="ECO:0000256" key="8">
    <source>
        <dbReference type="ARBA" id="ARBA00022723"/>
    </source>
</evidence>
<evidence type="ECO:0000256" key="6">
    <source>
        <dbReference type="ARBA" id="ARBA00011738"/>
    </source>
</evidence>
<accession>A0A0D1LAD2</accession>
<dbReference type="Pfam" id="PF02578">
    <property type="entry name" value="Cu-oxidase_4"/>
    <property type="match status" value="1"/>
</dbReference>
<keyword evidence="8" id="KW-0479">Metal-binding</keyword>
<keyword evidence="11" id="KW-0560">Oxidoreductase</keyword>